<feature type="transmembrane region" description="Helical" evidence="1">
    <location>
        <begin position="66"/>
        <end position="87"/>
    </location>
</feature>
<gene>
    <name evidence="2" type="ORF">D0907_12755</name>
    <name evidence="3" type="ORF">SAMN04487854_10623</name>
</gene>
<accession>A0AAD0S110</accession>
<reference evidence="3 4" key="1">
    <citation type="submission" date="2016-10" db="EMBL/GenBank/DDBJ databases">
        <authorList>
            <person name="Varghese N."/>
            <person name="Submissions S."/>
        </authorList>
    </citation>
    <scope>NUCLEOTIDE SEQUENCE [LARGE SCALE GENOMIC DNA]</scope>
    <source>
        <strain evidence="3 4">CGMCC 1.8499</strain>
    </source>
</reference>
<dbReference type="RefSeq" id="WP_036966310.1">
    <property type="nucleotide sequence ID" value="NZ_CP032090.1"/>
</dbReference>
<dbReference type="PROSITE" id="PS51257">
    <property type="entry name" value="PROKAR_LIPOPROTEIN"/>
    <property type="match status" value="1"/>
</dbReference>
<keyword evidence="1" id="KW-1133">Transmembrane helix</keyword>
<evidence type="ECO:0000313" key="2">
    <source>
        <dbReference type="EMBL" id="AXV66080.1"/>
    </source>
</evidence>
<dbReference type="EMBL" id="FPAZ01000006">
    <property type="protein sequence ID" value="SFT63106.1"/>
    <property type="molecule type" value="Genomic_DNA"/>
</dbReference>
<reference evidence="2 5" key="2">
    <citation type="submission" date="2018-08" db="EMBL/GenBank/DDBJ databases">
        <title>Draft genome sequence of Pseudoalteromonas donghaensis HJ51.</title>
        <authorList>
            <person name="Oh J."/>
            <person name="Roh D."/>
        </authorList>
    </citation>
    <scope>NUCLEOTIDE SEQUENCE [LARGE SCALE GENOMIC DNA]</scope>
    <source>
        <strain evidence="2 5">HJ51</strain>
    </source>
</reference>
<dbReference type="Proteomes" id="UP000264605">
    <property type="component" value="Chromosome"/>
</dbReference>
<dbReference type="GeneID" id="99506340"/>
<evidence type="ECO:0000256" key="1">
    <source>
        <dbReference type="SAM" id="Phobius"/>
    </source>
</evidence>
<keyword evidence="1" id="KW-0472">Membrane</keyword>
<dbReference type="KEGG" id="pdj:D0907_12755"/>
<dbReference type="AlphaFoldDB" id="A0AAD0S110"/>
<name>A0AAD0S110_9GAMM</name>
<feature type="transmembrane region" description="Helical" evidence="1">
    <location>
        <begin position="12"/>
        <end position="45"/>
    </location>
</feature>
<feature type="transmembrane region" description="Helical" evidence="1">
    <location>
        <begin position="93"/>
        <end position="113"/>
    </location>
</feature>
<protein>
    <submittedName>
        <fullName evidence="2">Uncharacterized protein</fullName>
    </submittedName>
</protein>
<sequence length="122" mass="14029">MLAKPLYEAAPYGYFILGISCITLANNVVPTVIGIVLFLLGANIWRMRSNARRTDHSSQRVNQRKLYYYYEFKPFIVFIAAYTLIQWTQNELVSVIGVLLCITAVVILVMRILNRHSHSILH</sequence>
<dbReference type="Proteomes" id="UP000183805">
    <property type="component" value="Unassembled WGS sequence"/>
</dbReference>
<organism evidence="2 5">
    <name type="scientific">Pseudoalteromonas lipolytica</name>
    <dbReference type="NCBI Taxonomy" id="570156"/>
    <lineage>
        <taxon>Bacteria</taxon>
        <taxon>Pseudomonadati</taxon>
        <taxon>Pseudomonadota</taxon>
        <taxon>Gammaproteobacteria</taxon>
        <taxon>Alteromonadales</taxon>
        <taxon>Pseudoalteromonadaceae</taxon>
        <taxon>Pseudoalteromonas</taxon>
    </lineage>
</organism>
<keyword evidence="4" id="KW-1185">Reference proteome</keyword>
<evidence type="ECO:0000313" key="5">
    <source>
        <dbReference type="Proteomes" id="UP000264605"/>
    </source>
</evidence>
<dbReference type="EMBL" id="CP032090">
    <property type="protein sequence ID" value="AXV66080.1"/>
    <property type="molecule type" value="Genomic_DNA"/>
</dbReference>
<proteinExistence type="predicted"/>
<evidence type="ECO:0000313" key="3">
    <source>
        <dbReference type="EMBL" id="SFT63106.1"/>
    </source>
</evidence>
<evidence type="ECO:0000313" key="4">
    <source>
        <dbReference type="Proteomes" id="UP000183805"/>
    </source>
</evidence>
<keyword evidence="1" id="KW-0812">Transmembrane</keyword>